<dbReference type="AlphaFoldDB" id="A0A1I1NFC9"/>
<keyword evidence="2" id="KW-0732">Signal</keyword>
<dbReference type="EMBL" id="FOLD01000012">
    <property type="protein sequence ID" value="SFC92430.1"/>
    <property type="molecule type" value="Genomic_DNA"/>
</dbReference>
<gene>
    <name evidence="4" type="ORF">SAMN05216204_11274</name>
</gene>
<name>A0A1I1NFC9_9BURK</name>
<dbReference type="NCBIfam" id="TIGR00976">
    <property type="entry name" value="CocE_NonD"/>
    <property type="match status" value="1"/>
</dbReference>
<feature type="domain" description="Xaa-Pro dipeptidyl-peptidase C-terminal" evidence="3">
    <location>
        <begin position="334"/>
        <end position="584"/>
    </location>
</feature>
<dbReference type="InterPro" id="IPR013736">
    <property type="entry name" value="Xaa-Pro_dipept_C"/>
</dbReference>
<keyword evidence="1" id="KW-0378">Hydrolase</keyword>
<evidence type="ECO:0000313" key="5">
    <source>
        <dbReference type="Proteomes" id="UP000198639"/>
    </source>
</evidence>
<dbReference type="Gene3D" id="1.10.3020.10">
    <property type="entry name" value="alpha-amino acid ester hydrolase ( Helical cap domain)"/>
    <property type="match status" value="1"/>
</dbReference>
<dbReference type="OrthoDB" id="9806163at2"/>
<dbReference type="InterPro" id="IPR029058">
    <property type="entry name" value="AB_hydrolase_fold"/>
</dbReference>
<feature type="signal peptide" evidence="2">
    <location>
        <begin position="1"/>
        <end position="22"/>
    </location>
</feature>
<keyword evidence="5" id="KW-1185">Reference proteome</keyword>
<evidence type="ECO:0000313" key="4">
    <source>
        <dbReference type="EMBL" id="SFC92430.1"/>
    </source>
</evidence>
<feature type="chain" id="PRO_5011715756" description="Xaa-Pro dipeptidyl-peptidase C-terminal domain-containing protein" evidence="2">
    <location>
        <begin position="23"/>
        <end position="592"/>
    </location>
</feature>
<dbReference type="Pfam" id="PF08530">
    <property type="entry name" value="PepX_C"/>
    <property type="match status" value="1"/>
</dbReference>
<dbReference type="STRING" id="1164594.SAMN05216204_11274"/>
<dbReference type="Proteomes" id="UP000198639">
    <property type="component" value="Unassembled WGS sequence"/>
</dbReference>
<dbReference type="SUPFAM" id="SSF49785">
    <property type="entry name" value="Galactose-binding domain-like"/>
    <property type="match status" value="1"/>
</dbReference>
<evidence type="ECO:0000259" key="3">
    <source>
        <dbReference type="SMART" id="SM00939"/>
    </source>
</evidence>
<accession>A0A1I1NFC9</accession>
<dbReference type="InterPro" id="IPR005674">
    <property type="entry name" value="CocE/Ser_esterase"/>
</dbReference>
<protein>
    <recommendedName>
        <fullName evidence="3">Xaa-Pro dipeptidyl-peptidase C-terminal domain-containing protein</fullName>
    </recommendedName>
</protein>
<proteinExistence type="predicted"/>
<dbReference type="InterPro" id="IPR008979">
    <property type="entry name" value="Galactose-bd-like_sf"/>
</dbReference>
<evidence type="ECO:0000256" key="2">
    <source>
        <dbReference type="SAM" id="SignalP"/>
    </source>
</evidence>
<dbReference type="RefSeq" id="WP_091874847.1">
    <property type="nucleotide sequence ID" value="NZ_FOLD01000012.1"/>
</dbReference>
<dbReference type="SUPFAM" id="SSF53474">
    <property type="entry name" value="alpha/beta-Hydrolases"/>
    <property type="match status" value="1"/>
</dbReference>
<organism evidence="4 5">
    <name type="scientific">Massilia yuzhufengensis</name>
    <dbReference type="NCBI Taxonomy" id="1164594"/>
    <lineage>
        <taxon>Bacteria</taxon>
        <taxon>Pseudomonadati</taxon>
        <taxon>Pseudomonadota</taxon>
        <taxon>Betaproteobacteria</taxon>
        <taxon>Burkholderiales</taxon>
        <taxon>Oxalobacteraceae</taxon>
        <taxon>Telluria group</taxon>
        <taxon>Massilia</taxon>
    </lineage>
</organism>
<evidence type="ECO:0000256" key="1">
    <source>
        <dbReference type="ARBA" id="ARBA00022801"/>
    </source>
</evidence>
<dbReference type="Gene3D" id="3.40.50.1820">
    <property type="entry name" value="alpha/beta hydrolase"/>
    <property type="match status" value="1"/>
</dbReference>
<reference evidence="5" key="1">
    <citation type="submission" date="2016-10" db="EMBL/GenBank/DDBJ databases">
        <authorList>
            <person name="Varghese N."/>
            <person name="Submissions S."/>
        </authorList>
    </citation>
    <scope>NUCLEOTIDE SEQUENCE [LARGE SCALE GENOMIC DNA]</scope>
    <source>
        <strain evidence="5">CGMCC 1.12041</strain>
    </source>
</reference>
<sequence>MNRTAISSLVLAAVCVTVAANAAAPRPPSSNFGKPLPAPQNEVVMTSVYIPMPDGTRMAADIYRPARNGVALPGRFPVIYHATAARRRFADTDDRSGTGKFSLQMINLANHGYIYLQVERRGIAASFGVRRGYHDRKEAGDSQYLINWAATQDWSDGKVGGYGCSNTGDAAMHFLTLPNPALKAVFAGCFNWDKYSGGYRGGVLANWGTGPQGSFEQDMKSTPVDGDENKALLALAAREHDANTNLLDLWSGMPFRDSVSPLTKSAFWEEGSIGTYVAQVRKSNIPVYIQGGWDDDFRGQGFLALENLSQPSKLIVGPWGHCESEGFSMTAEALRFFNYWLKGTKNGIMDEPRIHYTTANAPAGTEWRTADRLPLVAATKTRVYLGAPSGIAPNDHRLGTARPAAKVAAALLKVDYAPLPCPQGNRVLGPTCPQDAKGQTFTSAALVRDTEVTGFPVADLWVSSTATDGPLFAYLEDIAPGGAITMVSEGRLKASLRTLGKAPYKLPDGMLWPTFLQKDAKPLVPGVPVRLQFDLMPVSYIFKAGHRYRLTLTGADPREKLRAVLDPAPTWTIHRDAAHASHLVMPFVGGSQ</sequence>
<dbReference type="GO" id="GO:0008239">
    <property type="term" value="F:dipeptidyl-peptidase activity"/>
    <property type="evidence" value="ECO:0007669"/>
    <property type="project" value="InterPro"/>
</dbReference>
<dbReference type="Gene3D" id="2.60.120.260">
    <property type="entry name" value="Galactose-binding domain-like"/>
    <property type="match status" value="1"/>
</dbReference>
<dbReference type="Pfam" id="PF02129">
    <property type="entry name" value="Peptidase_S15"/>
    <property type="match status" value="1"/>
</dbReference>
<dbReference type="InterPro" id="IPR000383">
    <property type="entry name" value="Xaa-Pro-like_dom"/>
</dbReference>
<dbReference type="SMART" id="SM00939">
    <property type="entry name" value="PepX_C"/>
    <property type="match status" value="1"/>
</dbReference>